<dbReference type="EMBL" id="CAJVPD010000219">
    <property type="protein sequence ID" value="CAG8367248.1"/>
    <property type="molecule type" value="Genomic_DNA"/>
</dbReference>
<evidence type="ECO:0000313" key="2">
    <source>
        <dbReference type="Proteomes" id="UP001152592"/>
    </source>
</evidence>
<name>A0A9W4IYL3_9EURO</name>
<feature type="non-terminal residue" evidence="1">
    <location>
        <position position="1"/>
    </location>
</feature>
<gene>
    <name evidence="1" type="ORF">PSALAMII_LOCUS4240</name>
</gene>
<proteinExistence type="predicted"/>
<sequence>VSLSQVEYPDRLADYEFLSHDTTHKPLTLDQSISQQTPDPVAQSILSTSDFQTPSTFDAPITLERISPRPKKLWVLYTKINKTQFIK</sequence>
<organism evidence="1 2">
    <name type="scientific">Penicillium salamii</name>
    <dbReference type="NCBI Taxonomy" id="1612424"/>
    <lineage>
        <taxon>Eukaryota</taxon>
        <taxon>Fungi</taxon>
        <taxon>Dikarya</taxon>
        <taxon>Ascomycota</taxon>
        <taxon>Pezizomycotina</taxon>
        <taxon>Eurotiomycetes</taxon>
        <taxon>Eurotiomycetidae</taxon>
        <taxon>Eurotiales</taxon>
        <taxon>Aspergillaceae</taxon>
        <taxon>Penicillium</taxon>
    </lineage>
</organism>
<protein>
    <submittedName>
        <fullName evidence="1">Uncharacterized protein</fullName>
    </submittedName>
</protein>
<dbReference type="OrthoDB" id="427960at2759"/>
<reference evidence="1" key="1">
    <citation type="submission" date="2021-07" db="EMBL/GenBank/DDBJ databases">
        <authorList>
            <person name="Branca A.L. A."/>
        </authorList>
    </citation>
    <scope>NUCLEOTIDE SEQUENCE</scope>
</reference>
<comment type="caution">
    <text evidence="1">The sequence shown here is derived from an EMBL/GenBank/DDBJ whole genome shotgun (WGS) entry which is preliminary data.</text>
</comment>
<dbReference type="Proteomes" id="UP001152592">
    <property type="component" value="Unassembled WGS sequence"/>
</dbReference>
<evidence type="ECO:0000313" key="1">
    <source>
        <dbReference type="EMBL" id="CAG8367248.1"/>
    </source>
</evidence>
<dbReference type="AlphaFoldDB" id="A0A9W4IYL3"/>
<accession>A0A9W4IYL3</accession>